<evidence type="ECO:0000313" key="7">
    <source>
        <dbReference type="Proteomes" id="UP000193642"/>
    </source>
</evidence>
<dbReference type="InterPro" id="IPR009057">
    <property type="entry name" value="Homeodomain-like_sf"/>
</dbReference>
<gene>
    <name evidence="6" type="ORF">BCR33DRAFT_461026</name>
</gene>
<evidence type="ECO:0000256" key="1">
    <source>
        <dbReference type="ARBA" id="ARBA00004123"/>
    </source>
</evidence>
<evidence type="ECO:0000259" key="5">
    <source>
        <dbReference type="PROSITE" id="PS51294"/>
    </source>
</evidence>
<dbReference type="Gene3D" id="1.10.10.60">
    <property type="entry name" value="Homeodomain-like"/>
    <property type="match status" value="1"/>
</dbReference>
<sequence>MEIEASTTNKRFNRLSMPKDVDDFFAKPSKSFVFPAPTTFEKPEFHASRPLANQQRKMIVKEDGSKIMDTDDSFTKGPWTIGESCALKNALFVYLQTNGIDSSEALNFVASTAKEKNDKYPGNHSQFLIELYRISGLNRSLTQIACHLKVKLEEQNWERAGDKWTPEEDTRLMELAQLYSRSWARIERALGRKGCRERLRQLETHAVGDYETGHFSKQEQLQFLRGLLVHHHPVSEDIIFPEPEVLQKIEADFVPTRSIISLRKKFENGFRLVWIEAKKRGWTGADDEKLTEEDLETVKKAANPGKFTRDLEIVLLRV</sequence>
<dbReference type="GO" id="GO:0003700">
    <property type="term" value="F:DNA-binding transcription factor activity"/>
    <property type="evidence" value="ECO:0007669"/>
    <property type="project" value="TreeGrafter"/>
</dbReference>
<dbReference type="InterPro" id="IPR051651">
    <property type="entry name" value="DMTF1_DNA-bind_reg"/>
</dbReference>
<dbReference type="Pfam" id="PF00249">
    <property type="entry name" value="Myb_DNA-binding"/>
    <property type="match status" value="1"/>
</dbReference>
<dbReference type="GO" id="GO:0000976">
    <property type="term" value="F:transcription cis-regulatory region binding"/>
    <property type="evidence" value="ECO:0007669"/>
    <property type="project" value="TreeGrafter"/>
</dbReference>
<dbReference type="InterPro" id="IPR001005">
    <property type="entry name" value="SANT/Myb"/>
</dbReference>
<dbReference type="SUPFAM" id="SSF46689">
    <property type="entry name" value="Homeodomain-like"/>
    <property type="match status" value="1"/>
</dbReference>
<keyword evidence="2" id="KW-0238">DNA-binding</keyword>
<dbReference type="Proteomes" id="UP000193642">
    <property type="component" value="Unassembled WGS sequence"/>
</dbReference>
<dbReference type="PANTHER" id="PTHR46380">
    <property type="entry name" value="CYCLIN-D-BINDING MYB-LIKE TRANSCRIPTION FACTOR 1"/>
    <property type="match status" value="1"/>
</dbReference>
<evidence type="ECO:0000259" key="4">
    <source>
        <dbReference type="PROSITE" id="PS50090"/>
    </source>
</evidence>
<comment type="subcellular location">
    <subcellularLocation>
        <location evidence="1">Nucleus</location>
    </subcellularLocation>
</comment>
<accession>A0A1Y2CXT2</accession>
<dbReference type="PROSITE" id="PS51294">
    <property type="entry name" value="HTH_MYB"/>
    <property type="match status" value="1"/>
</dbReference>
<dbReference type="InterPro" id="IPR017930">
    <property type="entry name" value="Myb_dom"/>
</dbReference>
<feature type="domain" description="Myb-like" evidence="4">
    <location>
        <begin position="156"/>
        <end position="203"/>
    </location>
</feature>
<keyword evidence="3" id="KW-0539">Nucleus</keyword>
<proteinExistence type="predicted"/>
<dbReference type="PROSITE" id="PS50090">
    <property type="entry name" value="MYB_LIKE"/>
    <property type="match status" value="1"/>
</dbReference>
<evidence type="ECO:0000256" key="2">
    <source>
        <dbReference type="ARBA" id="ARBA00023125"/>
    </source>
</evidence>
<evidence type="ECO:0000256" key="3">
    <source>
        <dbReference type="ARBA" id="ARBA00023242"/>
    </source>
</evidence>
<organism evidence="6 7">
    <name type="scientific">Rhizoclosmatium globosum</name>
    <dbReference type="NCBI Taxonomy" id="329046"/>
    <lineage>
        <taxon>Eukaryota</taxon>
        <taxon>Fungi</taxon>
        <taxon>Fungi incertae sedis</taxon>
        <taxon>Chytridiomycota</taxon>
        <taxon>Chytridiomycota incertae sedis</taxon>
        <taxon>Chytridiomycetes</taxon>
        <taxon>Chytridiales</taxon>
        <taxon>Chytriomycetaceae</taxon>
        <taxon>Rhizoclosmatium</taxon>
    </lineage>
</organism>
<dbReference type="PANTHER" id="PTHR46380:SF2">
    <property type="entry name" value="CYCLIN-D-BINDING MYB-LIKE TRANSCRIPTION FACTOR 1"/>
    <property type="match status" value="1"/>
</dbReference>
<name>A0A1Y2CXT2_9FUNG</name>
<feature type="domain" description="HTH myb-type" evidence="5">
    <location>
        <begin position="163"/>
        <end position="207"/>
    </location>
</feature>
<reference evidence="6 7" key="1">
    <citation type="submission" date="2016-07" db="EMBL/GenBank/DDBJ databases">
        <title>Pervasive Adenine N6-methylation of Active Genes in Fungi.</title>
        <authorList>
            <consortium name="DOE Joint Genome Institute"/>
            <person name="Mondo S.J."/>
            <person name="Dannebaum R.O."/>
            <person name="Kuo R.C."/>
            <person name="Labutti K."/>
            <person name="Haridas S."/>
            <person name="Kuo A."/>
            <person name="Salamov A."/>
            <person name="Ahrendt S.R."/>
            <person name="Lipzen A."/>
            <person name="Sullivan W."/>
            <person name="Andreopoulos W.B."/>
            <person name="Clum A."/>
            <person name="Lindquist E."/>
            <person name="Daum C."/>
            <person name="Ramamoorthy G.K."/>
            <person name="Gryganskyi A."/>
            <person name="Culley D."/>
            <person name="Magnuson J.K."/>
            <person name="James T.Y."/>
            <person name="O'Malley M.A."/>
            <person name="Stajich J.E."/>
            <person name="Spatafora J.W."/>
            <person name="Visel A."/>
            <person name="Grigoriev I.V."/>
        </authorList>
    </citation>
    <scope>NUCLEOTIDE SEQUENCE [LARGE SCALE GENOMIC DNA]</scope>
    <source>
        <strain evidence="6 7">JEL800</strain>
    </source>
</reference>
<keyword evidence="7" id="KW-1185">Reference proteome</keyword>
<dbReference type="GO" id="GO:0005634">
    <property type="term" value="C:nucleus"/>
    <property type="evidence" value="ECO:0007669"/>
    <property type="project" value="UniProtKB-SubCell"/>
</dbReference>
<comment type="caution">
    <text evidence="6">The sequence shown here is derived from an EMBL/GenBank/DDBJ whole genome shotgun (WGS) entry which is preliminary data.</text>
</comment>
<dbReference type="OrthoDB" id="2101228at2759"/>
<dbReference type="EMBL" id="MCGO01000005">
    <property type="protein sequence ID" value="ORY51644.1"/>
    <property type="molecule type" value="Genomic_DNA"/>
</dbReference>
<protein>
    <submittedName>
        <fullName evidence="6">Uncharacterized protein</fullName>
    </submittedName>
</protein>
<evidence type="ECO:0000313" key="6">
    <source>
        <dbReference type="EMBL" id="ORY51644.1"/>
    </source>
</evidence>
<dbReference type="AlphaFoldDB" id="A0A1Y2CXT2"/>